<protein>
    <submittedName>
        <fullName evidence="2">Uncharacterized protein</fullName>
    </submittedName>
</protein>
<dbReference type="AlphaFoldDB" id="A0A917FC55"/>
<gene>
    <name evidence="2" type="ORF">GCM10010912_10000</name>
</gene>
<feature type="compositionally biased region" description="Basic and acidic residues" evidence="1">
    <location>
        <begin position="135"/>
        <end position="144"/>
    </location>
</feature>
<comment type="caution">
    <text evidence="2">The sequence shown here is derived from an EMBL/GenBank/DDBJ whole genome shotgun (WGS) entry which is preliminary data.</text>
</comment>
<dbReference type="RefSeq" id="WP_189022532.1">
    <property type="nucleotide sequence ID" value="NZ_BMKR01000003.1"/>
</dbReference>
<proteinExistence type="predicted"/>
<evidence type="ECO:0000256" key="1">
    <source>
        <dbReference type="SAM" id="MobiDB-lite"/>
    </source>
</evidence>
<organism evidence="2 3">
    <name type="scientific">Paenibacillus albidus</name>
    <dbReference type="NCBI Taxonomy" id="2041023"/>
    <lineage>
        <taxon>Bacteria</taxon>
        <taxon>Bacillati</taxon>
        <taxon>Bacillota</taxon>
        <taxon>Bacilli</taxon>
        <taxon>Bacillales</taxon>
        <taxon>Paenibacillaceae</taxon>
        <taxon>Paenibacillus</taxon>
    </lineage>
</organism>
<evidence type="ECO:0000313" key="3">
    <source>
        <dbReference type="Proteomes" id="UP000637643"/>
    </source>
</evidence>
<evidence type="ECO:0000313" key="2">
    <source>
        <dbReference type="EMBL" id="GGF67032.1"/>
    </source>
</evidence>
<reference evidence="2" key="1">
    <citation type="journal article" date="2014" name="Int. J. Syst. Evol. Microbiol.">
        <title>Complete genome sequence of Corynebacterium casei LMG S-19264T (=DSM 44701T), isolated from a smear-ripened cheese.</title>
        <authorList>
            <consortium name="US DOE Joint Genome Institute (JGI-PGF)"/>
            <person name="Walter F."/>
            <person name="Albersmeier A."/>
            <person name="Kalinowski J."/>
            <person name="Ruckert C."/>
        </authorList>
    </citation>
    <scope>NUCLEOTIDE SEQUENCE</scope>
    <source>
        <strain evidence="2">CGMCC 1.16134</strain>
    </source>
</reference>
<keyword evidence="3" id="KW-1185">Reference proteome</keyword>
<name>A0A917FC55_9BACL</name>
<dbReference type="EMBL" id="BMKR01000003">
    <property type="protein sequence ID" value="GGF67032.1"/>
    <property type="molecule type" value="Genomic_DNA"/>
</dbReference>
<sequence length="144" mass="16327">MSDHFNENQGFDIHQFEWFLPSPPKPFFSIIVSNEKGFCLNSKLNEVIPKQLTIGISADGRSIGLLAIAEKGYQVLKNGKIKDPELVGLFETRGISLPASYRVEKIEEYWYAKLVPSKPEPLASRKTPKNPRKNGLRDMLPKKI</sequence>
<accession>A0A917FC55</accession>
<reference evidence="2" key="2">
    <citation type="submission" date="2020-09" db="EMBL/GenBank/DDBJ databases">
        <authorList>
            <person name="Sun Q."/>
            <person name="Zhou Y."/>
        </authorList>
    </citation>
    <scope>NUCLEOTIDE SEQUENCE</scope>
    <source>
        <strain evidence="2">CGMCC 1.16134</strain>
    </source>
</reference>
<feature type="region of interest" description="Disordered" evidence="1">
    <location>
        <begin position="120"/>
        <end position="144"/>
    </location>
</feature>
<dbReference type="Proteomes" id="UP000637643">
    <property type="component" value="Unassembled WGS sequence"/>
</dbReference>